<keyword evidence="3" id="KW-1185">Reference proteome</keyword>
<name>A0ABR2MWB2_9ASPA</name>
<sequence>MAADSPSNGRRTSFAWPNSCARTDTISTTLMSGGQARPKCPTKPVKNRVSSPFSTFNGTTSFASLTRQNGAVNATPVHL</sequence>
<protein>
    <submittedName>
        <fullName evidence="2">Uncharacterized protein</fullName>
    </submittedName>
</protein>
<feature type="region of interest" description="Disordered" evidence="1">
    <location>
        <begin position="29"/>
        <end position="48"/>
    </location>
</feature>
<evidence type="ECO:0000256" key="1">
    <source>
        <dbReference type="SAM" id="MobiDB-lite"/>
    </source>
</evidence>
<comment type="caution">
    <text evidence="2">The sequence shown here is derived from an EMBL/GenBank/DDBJ whole genome shotgun (WGS) entry which is preliminary data.</text>
</comment>
<proteinExistence type="predicted"/>
<accession>A0ABR2MWB2</accession>
<dbReference type="EMBL" id="JBBWWR010000004">
    <property type="protein sequence ID" value="KAK8967731.1"/>
    <property type="molecule type" value="Genomic_DNA"/>
</dbReference>
<evidence type="ECO:0000313" key="2">
    <source>
        <dbReference type="EMBL" id="KAK8967731.1"/>
    </source>
</evidence>
<organism evidence="2 3">
    <name type="scientific">Platanthera guangdongensis</name>
    <dbReference type="NCBI Taxonomy" id="2320717"/>
    <lineage>
        <taxon>Eukaryota</taxon>
        <taxon>Viridiplantae</taxon>
        <taxon>Streptophyta</taxon>
        <taxon>Embryophyta</taxon>
        <taxon>Tracheophyta</taxon>
        <taxon>Spermatophyta</taxon>
        <taxon>Magnoliopsida</taxon>
        <taxon>Liliopsida</taxon>
        <taxon>Asparagales</taxon>
        <taxon>Orchidaceae</taxon>
        <taxon>Orchidoideae</taxon>
        <taxon>Orchideae</taxon>
        <taxon>Orchidinae</taxon>
        <taxon>Platanthera</taxon>
    </lineage>
</organism>
<gene>
    <name evidence="2" type="ORF">KSP40_PGU013985</name>
</gene>
<dbReference type="Proteomes" id="UP001412067">
    <property type="component" value="Unassembled WGS sequence"/>
</dbReference>
<reference evidence="2 3" key="1">
    <citation type="journal article" date="2022" name="Nat. Plants">
        <title>Genomes of leafy and leafless Platanthera orchids illuminate the evolution of mycoheterotrophy.</title>
        <authorList>
            <person name="Li M.H."/>
            <person name="Liu K.W."/>
            <person name="Li Z."/>
            <person name="Lu H.C."/>
            <person name="Ye Q.L."/>
            <person name="Zhang D."/>
            <person name="Wang J.Y."/>
            <person name="Li Y.F."/>
            <person name="Zhong Z.M."/>
            <person name="Liu X."/>
            <person name="Yu X."/>
            <person name="Liu D.K."/>
            <person name="Tu X.D."/>
            <person name="Liu B."/>
            <person name="Hao Y."/>
            <person name="Liao X.Y."/>
            <person name="Jiang Y.T."/>
            <person name="Sun W.H."/>
            <person name="Chen J."/>
            <person name="Chen Y.Q."/>
            <person name="Ai Y."/>
            <person name="Zhai J.W."/>
            <person name="Wu S.S."/>
            <person name="Zhou Z."/>
            <person name="Hsiao Y.Y."/>
            <person name="Wu W.L."/>
            <person name="Chen Y.Y."/>
            <person name="Lin Y.F."/>
            <person name="Hsu J.L."/>
            <person name="Li C.Y."/>
            <person name="Wang Z.W."/>
            <person name="Zhao X."/>
            <person name="Zhong W.Y."/>
            <person name="Ma X.K."/>
            <person name="Ma L."/>
            <person name="Huang J."/>
            <person name="Chen G.Z."/>
            <person name="Huang M.Z."/>
            <person name="Huang L."/>
            <person name="Peng D.H."/>
            <person name="Luo Y.B."/>
            <person name="Zou S.Q."/>
            <person name="Chen S.P."/>
            <person name="Lan S."/>
            <person name="Tsai W.C."/>
            <person name="Van de Peer Y."/>
            <person name="Liu Z.J."/>
        </authorList>
    </citation>
    <scope>NUCLEOTIDE SEQUENCE [LARGE SCALE GENOMIC DNA]</scope>
    <source>
        <strain evidence="2">Lor288</strain>
    </source>
</reference>
<evidence type="ECO:0000313" key="3">
    <source>
        <dbReference type="Proteomes" id="UP001412067"/>
    </source>
</evidence>